<dbReference type="Pfam" id="PF09413">
    <property type="entry name" value="DUF2007"/>
    <property type="match status" value="1"/>
</dbReference>
<protein>
    <recommendedName>
        <fullName evidence="1">DUF2007 domain-containing protein</fullName>
    </recommendedName>
</protein>
<dbReference type="Proteomes" id="UP000225379">
    <property type="component" value="Unassembled WGS sequence"/>
</dbReference>
<gene>
    <name evidence="2" type="ORF">CRT60_15990</name>
</gene>
<dbReference type="EMBL" id="PDKW01000041">
    <property type="protein sequence ID" value="PGH56433.1"/>
    <property type="molecule type" value="Genomic_DNA"/>
</dbReference>
<evidence type="ECO:0000313" key="3">
    <source>
        <dbReference type="Proteomes" id="UP000225379"/>
    </source>
</evidence>
<reference evidence="3" key="1">
    <citation type="submission" date="2017-10" db="EMBL/GenBank/DDBJ databases">
        <authorList>
            <person name="Kravchenko I.K."/>
            <person name="Grouzdev D.S."/>
        </authorList>
    </citation>
    <scope>NUCLEOTIDE SEQUENCE [LARGE SCALE GENOMIC DNA]</scope>
    <source>
        <strain evidence="3">B2</strain>
    </source>
</reference>
<feature type="domain" description="DUF2007" evidence="1">
    <location>
        <begin position="1"/>
        <end position="66"/>
    </location>
</feature>
<sequence>MTELLRTTDPVRLSWLVALLADAGIDAIVLDSYTSILEGSIGAIPRRLMVDTDDAAQAVRILREAGEA</sequence>
<dbReference type="AlphaFoldDB" id="A0A2B8BFW7"/>
<proteinExistence type="predicted"/>
<evidence type="ECO:0000259" key="1">
    <source>
        <dbReference type="Pfam" id="PF09413"/>
    </source>
</evidence>
<organism evidence="2 3">
    <name type="scientific">Azospirillum palustre</name>
    <dbReference type="NCBI Taxonomy" id="2044885"/>
    <lineage>
        <taxon>Bacteria</taxon>
        <taxon>Pseudomonadati</taxon>
        <taxon>Pseudomonadota</taxon>
        <taxon>Alphaproteobacteria</taxon>
        <taxon>Rhodospirillales</taxon>
        <taxon>Azospirillaceae</taxon>
        <taxon>Azospirillum</taxon>
    </lineage>
</organism>
<comment type="caution">
    <text evidence="2">The sequence shown here is derived from an EMBL/GenBank/DDBJ whole genome shotgun (WGS) entry which is preliminary data.</text>
</comment>
<accession>A0A2B8BFW7</accession>
<keyword evidence="3" id="KW-1185">Reference proteome</keyword>
<dbReference type="Gene3D" id="3.30.70.790">
    <property type="entry name" value="UreE, C-terminal domain"/>
    <property type="match status" value="1"/>
</dbReference>
<dbReference type="InterPro" id="IPR018551">
    <property type="entry name" value="DUF2007"/>
</dbReference>
<evidence type="ECO:0000313" key="2">
    <source>
        <dbReference type="EMBL" id="PGH56433.1"/>
    </source>
</evidence>
<dbReference type="InterPro" id="IPR011322">
    <property type="entry name" value="N-reg_PII-like_a/b"/>
</dbReference>
<dbReference type="OrthoDB" id="5297170at2"/>
<name>A0A2B8BFW7_9PROT</name>
<dbReference type="SUPFAM" id="SSF54913">
    <property type="entry name" value="GlnB-like"/>
    <property type="match status" value="1"/>
</dbReference>
<dbReference type="RefSeq" id="WP_098737521.1">
    <property type="nucleotide sequence ID" value="NZ_PDKW01000041.1"/>
</dbReference>